<evidence type="ECO:0000256" key="5">
    <source>
        <dbReference type="SAM" id="Phobius"/>
    </source>
</evidence>
<keyword evidence="4 5" id="KW-0472">Membrane</keyword>
<feature type="transmembrane region" description="Helical" evidence="5">
    <location>
        <begin position="128"/>
        <end position="153"/>
    </location>
</feature>
<feature type="transmembrane region" description="Helical" evidence="5">
    <location>
        <begin position="195"/>
        <end position="217"/>
    </location>
</feature>
<comment type="subcellular location">
    <subcellularLocation>
        <location evidence="1">Membrane</location>
        <topology evidence="1">Multi-pass membrane protein</topology>
    </subcellularLocation>
</comment>
<dbReference type="EMBL" id="CP017315">
    <property type="protein sequence ID" value="AQS42375.1"/>
    <property type="molecule type" value="Genomic_DNA"/>
</dbReference>
<gene>
    <name evidence="6" type="ORF">BHV28_17050</name>
</gene>
<evidence type="ECO:0000256" key="2">
    <source>
        <dbReference type="ARBA" id="ARBA00022692"/>
    </source>
</evidence>
<dbReference type="Pfam" id="PF07264">
    <property type="entry name" value="EI24"/>
    <property type="match status" value="1"/>
</dbReference>
<sequence length="238" mass="26493">MLFDSILLALKRLVTPQFRSMLWKSLGLTVLMLVLAWLGLRTLFYTTLAPWLATFFPDMPAWFHWFGVVGTFLFALVFGIGLATALAFLIAPLTALVGSFFIDEAADIIEKKNYRTDKPGKAMPLGRALLIAFRFLGLSLLGNAFVLLCLLFAPGLHMIAFLVINGYLLGREYFEFAAVRLRPEKQAKQFYQKNALTVFLGGLAIAVFLSIPLLNLLTPLFAAALMVHLHKKLSHAKA</sequence>
<reference evidence="6 7" key="1">
    <citation type="journal article" date="2010" name="Science">
        <title>Genomic comparison of the ants Camponotus floridanus and Harpegnathos saltator.</title>
        <authorList>
            <person name="Bonasio R."/>
            <person name="Zhang G."/>
            <person name="Ye C."/>
            <person name="Mutti N.S."/>
            <person name="Fang X."/>
            <person name="Qin N."/>
            <person name="Donahue G."/>
            <person name="Yang P."/>
            <person name="Li Q."/>
            <person name="Li C."/>
            <person name="Zhang P."/>
            <person name="Huang Z."/>
            <person name="Berger S.L."/>
            <person name="Reinberg D."/>
            <person name="Wang J."/>
            <person name="Liebig J."/>
        </authorList>
    </citation>
    <scope>NUCLEOTIDE SEQUENCE [LARGE SCALE GENOMIC DNA]</scope>
    <source>
        <strain evidence="6 7">Hsal</strain>
    </source>
</reference>
<reference evidence="6 7" key="2">
    <citation type="journal article" date="2016" name="Sci. Rep.">
        <title>The genome of Rhizobiales bacteria in predatory ants reveals urease gene functions but no genes for nitrogen fixation.</title>
        <authorList>
            <person name="Neuvonen M.M."/>
            <person name="Tamarit D."/>
            <person name="Naslund K."/>
            <person name="Liebig J."/>
            <person name="Feldhaar H."/>
            <person name="Moran N.A."/>
            <person name="Guy L."/>
            <person name="Andersson S.G."/>
        </authorList>
    </citation>
    <scope>NUCLEOTIDE SEQUENCE [LARGE SCALE GENOMIC DNA]</scope>
    <source>
        <strain evidence="6 7">Hsal</strain>
    </source>
</reference>
<proteinExistence type="predicted"/>
<dbReference type="STRING" id="1902579.BHV28_17050"/>
<dbReference type="Proteomes" id="UP000188912">
    <property type="component" value="Chromosome"/>
</dbReference>
<evidence type="ECO:0000256" key="3">
    <source>
        <dbReference type="ARBA" id="ARBA00022989"/>
    </source>
</evidence>
<evidence type="ECO:0000256" key="4">
    <source>
        <dbReference type="ARBA" id="ARBA00023136"/>
    </source>
</evidence>
<evidence type="ECO:0000256" key="1">
    <source>
        <dbReference type="ARBA" id="ARBA00004141"/>
    </source>
</evidence>
<feature type="transmembrane region" description="Helical" evidence="5">
    <location>
        <begin position="64"/>
        <end position="91"/>
    </location>
</feature>
<dbReference type="InterPro" id="IPR059112">
    <property type="entry name" value="CysZ/EI24"/>
</dbReference>
<name>A0A1U9JWW1_9HYPH</name>
<keyword evidence="3 5" id="KW-1133">Transmembrane helix</keyword>
<feature type="transmembrane region" description="Helical" evidence="5">
    <location>
        <begin position="21"/>
        <end position="44"/>
    </location>
</feature>
<keyword evidence="7" id="KW-1185">Reference proteome</keyword>
<keyword evidence="2 5" id="KW-0812">Transmembrane</keyword>
<dbReference type="AlphaFoldDB" id="A0A1U9JWW1"/>
<protein>
    <submittedName>
        <fullName evidence="6">Etoposide-induced EI24 protein</fullName>
    </submittedName>
</protein>
<dbReference type="NCBIfam" id="NF009407">
    <property type="entry name" value="PRK12768.1"/>
    <property type="match status" value="1"/>
</dbReference>
<dbReference type="KEGG" id="thd:BHV28_17050"/>
<evidence type="ECO:0000313" key="6">
    <source>
        <dbReference type="EMBL" id="AQS42375.1"/>
    </source>
</evidence>
<organism evidence="6 7">
    <name type="scientific">Candidatus Tokpelaia hoelldobleri</name>
    <dbReference type="NCBI Taxonomy" id="1902579"/>
    <lineage>
        <taxon>Bacteria</taxon>
        <taxon>Pseudomonadati</taxon>
        <taxon>Pseudomonadota</taxon>
        <taxon>Alphaproteobacteria</taxon>
        <taxon>Hyphomicrobiales</taxon>
        <taxon>Candidatus Tokpelaia</taxon>
    </lineage>
</organism>
<evidence type="ECO:0000313" key="7">
    <source>
        <dbReference type="Proteomes" id="UP000188912"/>
    </source>
</evidence>
<accession>A0A1U9JWW1</accession>